<reference evidence="2" key="2">
    <citation type="submission" date="2015-01" db="EMBL/GenBank/DDBJ databases">
        <title>Evolutionary Origins and Diversification of the Mycorrhizal Mutualists.</title>
        <authorList>
            <consortium name="DOE Joint Genome Institute"/>
            <consortium name="Mycorrhizal Genomics Consortium"/>
            <person name="Kohler A."/>
            <person name="Kuo A."/>
            <person name="Nagy L.G."/>
            <person name="Floudas D."/>
            <person name="Copeland A."/>
            <person name="Barry K.W."/>
            <person name="Cichocki N."/>
            <person name="Veneault-Fourrey C."/>
            <person name="LaButti K."/>
            <person name="Lindquist E.A."/>
            <person name="Lipzen A."/>
            <person name="Lundell T."/>
            <person name="Morin E."/>
            <person name="Murat C."/>
            <person name="Riley R."/>
            <person name="Ohm R."/>
            <person name="Sun H."/>
            <person name="Tunlid A."/>
            <person name="Henrissat B."/>
            <person name="Grigoriev I.V."/>
            <person name="Hibbett D.S."/>
            <person name="Martin F."/>
        </authorList>
    </citation>
    <scope>NUCLEOTIDE SEQUENCE [LARGE SCALE GENOMIC DNA]</scope>
    <source>
        <strain evidence="2">441</strain>
    </source>
</reference>
<name>A0A0C9YYE7_9AGAM</name>
<dbReference type="Pfam" id="PF01063">
    <property type="entry name" value="Aminotran_4"/>
    <property type="match status" value="1"/>
</dbReference>
<organism evidence="1 2">
    <name type="scientific">Pisolithus microcarpus 441</name>
    <dbReference type="NCBI Taxonomy" id="765257"/>
    <lineage>
        <taxon>Eukaryota</taxon>
        <taxon>Fungi</taxon>
        <taxon>Dikarya</taxon>
        <taxon>Basidiomycota</taxon>
        <taxon>Agaricomycotina</taxon>
        <taxon>Agaricomycetes</taxon>
        <taxon>Agaricomycetidae</taxon>
        <taxon>Boletales</taxon>
        <taxon>Sclerodermatineae</taxon>
        <taxon>Pisolithaceae</taxon>
        <taxon>Pisolithus</taxon>
    </lineage>
</organism>
<evidence type="ECO:0000313" key="2">
    <source>
        <dbReference type="Proteomes" id="UP000054018"/>
    </source>
</evidence>
<dbReference type="HOGENOM" id="CLU_020844_6_0_1"/>
<dbReference type="EMBL" id="KN833687">
    <property type="protein sequence ID" value="KIK30150.1"/>
    <property type="molecule type" value="Genomic_DNA"/>
</dbReference>
<proteinExistence type="predicted"/>
<sequence>MSYSLLAAVRFDPFLETFTWNIGPDGLPSPYLLLSHQFHRFVSASVAAQWPSAHLTFDKLKSVCDNVVRDVNGTCVWQPLKIRLILSPSGDLTASAAPIPPLRYDPTLPSLFTPDAISPVPFEPIWRIHIDTQPTSDTMPVKTTIRRPYDDARARAGMPPLGAPSHGVDAPDCPDDVILYNASGAVTETSICNIAFYRRGKWVTPPLSVGCIAGIVRRWLLENNRIHEADDNELSLNTIRDNDWVLVFNGVIGCRLGKVRTRG</sequence>
<keyword evidence="2" id="KW-1185">Reference proteome</keyword>
<dbReference type="InterPro" id="IPR001544">
    <property type="entry name" value="Aminotrans_IV"/>
</dbReference>
<evidence type="ECO:0008006" key="3">
    <source>
        <dbReference type="Google" id="ProtNLM"/>
    </source>
</evidence>
<dbReference type="OrthoDB" id="64220at2759"/>
<dbReference type="AlphaFoldDB" id="A0A0C9YYE7"/>
<dbReference type="Proteomes" id="UP000054018">
    <property type="component" value="Unassembled WGS sequence"/>
</dbReference>
<dbReference type="Gene3D" id="3.20.10.10">
    <property type="entry name" value="D-amino Acid Aminotransferase, subunit A, domain 2"/>
    <property type="match status" value="1"/>
</dbReference>
<protein>
    <recommendedName>
        <fullName evidence="3">Aminodeoxychorismate lyase</fullName>
    </recommendedName>
</protein>
<accession>A0A0C9YYE7</accession>
<dbReference type="InterPro" id="IPR036038">
    <property type="entry name" value="Aminotransferase-like"/>
</dbReference>
<evidence type="ECO:0000313" key="1">
    <source>
        <dbReference type="EMBL" id="KIK30150.1"/>
    </source>
</evidence>
<dbReference type="SUPFAM" id="SSF56752">
    <property type="entry name" value="D-aminoacid aminotransferase-like PLP-dependent enzymes"/>
    <property type="match status" value="1"/>
</dbReference>
<reference evidence="1 2" key="1">
    <citation type="submission" date="2014-04" db="EMBL/GenBank/DDBJ databases">
        <authorList>
            <consortium name="DOE Joint Genome Institute"/>
            <person name="Kuo A."/>
            <person name="Kohler A."/>
            <person name="Costa M.D."/>
            <person name="Nagy L.G."/>
            <person name="Floudas D."/>
            <person name="Copeland A."/>
            <person name="Barry K.W."/>
            <person name="Cichocki N."/>
            <person name="Veneault-Fourrey C."/>
            <person name="LaButti K."/>
            <person name="Lindquist E.A."/>
            <person name="Lipzen A."/>
            <person name="Lundell T."/>
            <person name="Morin E."/>
            <person name="Murat C."/>
            <person name="Sun H."/>
            <person name="Tunlid A."/>
            <person name="Henrissat B."/>
            <person name="Grigoriev I.V."/>
            <person name="Hibbett D.S."/>
            <person name="Martin F."/>
            <person name="Nordberg H.P."/>
            <person name="Cantor M.N."/>
            <person name="Hua S.X."/>
        </authorList>
    </citation>
    <scope>NUCLEOTIDE SEQUENCE [LARGE SCALE GENOMIC DNA]</scope>
    <source>
        <strain evidence="1 2">441</strain>
    </source>
</reference>
<gene>
    <name evidence="1" type="ORF">PISMIDRAFT_87790</name>
</gene>
<dbReference type="GO" id="GO:0003824">
    <property type="term" value="F:catalytic activity"/>
    <property type="evidence" value="ECO:0007669"/>
    <property type="project" value="InterPro"/>
</dbReference>
<dbReference type="InterPro" id="IPR043132">
    <property type="entry name" value="BCAT-like_C"/>
</dbReference>
<dbReference type="STRING" id="765257.A0A0C9YYE7"/>